<organism evidence="4 5">
    <name type="scientific">Bradyrhizobium zhengyangense</name>
    <dbReference type="NCBI Taxonomy" id="2911009"/>
    <lineage>
        <taxon>Bacteria</taxon>
        <taxon>Pseudomonadati</taxon>
        <taxon>Pseudomonadota</taxon>
        <taxon>Alphaproteobacteria</taxon>
        <taxon>Hyphomicrobiales</taxon>
        <taxon>Nitrobacteraceae</taxon>
        <taxon>Bradyrhizobium</taxon>
    </lineage>
</organism>
<dbReference type="SUPFAM" id="SSF140990">
    <property type="entry name" value="FtsH protease domain-like"/>
    <property type="match status" value="1"/>
</dbReference>
<dbReference type="EMBL" id="JAKLUA010000001">
    <property type="protein sequence ID" value="MCG2665764.1"/>
    <property type="molecule type" value="Genomic_DNA"/>
</dbReference>
<dbReference type="InterPro" id="IPR003959">
    <property type="entry name" value="ATPase_AAA_core"/>
</dbReference>
<evidence type="ECO:0000313" key="4">
    <source>
        <dbReference type="EMBL" id="MCG2665764.1"/>
    </source>
</evidence>
<protein>
    <submittedName>
        <fullName evidence="4">AAA family ATPase</fullName>
    </submittedName>
</protein>
<dbReference type="Gene3D" id="1.20.58.760">
    <property type="entry name" value="Peptidase M41"/>
    <property type="match status" value="1"/>
</dbReference>
<feature type="coiled-coil region" evidence="1">
    <location>
        <begin position="584"/>
        <end position="611"/>
    </location>
</feature>
<dbReference type="InterPro" id="IPR003593">
    <property type="entry name" value="AAA+_ATPase"/>
</dbReference>
<evidence type="ECO:0000313" key="5">
    <source>
        <dbReference type="Proteomes" id="UP001139012"/>
    </source>
</evidence>
<dbReference type="InterPro" id="IPR027417">
    <property type="entry name" value="P-loop_NTPase"/>
</dbReference>
<feature type="domain" description="AAA+ ATPase" evidence="3">
    <location>
        <begin position="240"/>
        <end position="386"/>
    </location>
</feature>
<accession>A0ABS9LG57</accession>
<reference evidence="4" key="1">
    <citation type="submission" date="2022-01" db="EMBL/GenBank/DDBJ databases">
        <title>Genome sequnece data of strain Bradyrhizobium sp. nov.</title>
        <authorList>
            <person name="Zhang J."/>
        </authorList>
    </citation>
    <scope>NUCLEOTIDE SEQUENCE</scope>
    <source>
        <strain evidence="4">WYCCWR 12774</strain>
    </source>
</reference>
<dbReference type="Pfam" id="PF01434">
    <property type="entry name" value="Peptidase_M41"/>
    <property type="match status" value="1"/>
</dbReference>
<dbReference type="Proteomes" id="UP001139012">
    <property type="component" value="Unassembled WGS sequence"/>
</dbReference>
<dbReference type="InterPro" id="IPR000642">
    <property type="entry name" value="Peptidase_M41"/>
</dbReference>
<keyword evidence="1" id="KW-0175">Coiled coil</keyword>
<evidence type="ECO:0000259" key="3">
    <source>
        <dbReference type="SMART" id="SM00382"/>
    </source>
</evidence>
<evidence type="ECO:0000256" key="2">
    <source>
        <dbReference type="SAM" id="MobiDB-lite"/>
    </source>
</evidence>
<dbReference type="InterPro" id="IPR037219">
    <property type="entry name" value="Peptidase_M41-like"/>
</dbReference>
<comment type="caution">
    <text evidence="4">The sequence shown here is derived from an EMBL/GenBank/DDBJ whole genome shotgun (WGS) entry which is preliminary data.</text>
</comment>
<dbReference type="SMART" id="SM00382">
    <property type="entry name" value="AAA"/>
    <property type="match status" value="1"/>
</dbReference>
<dbReference type="InterPro" id="IPR025662">
    <property type="entry name" value="Sigma_54_int_dom_ATP-bd_1"/>
</dbReference>
<dbReference type="Gene3D" id="3.40.50.300">
    <property type="entry name" value="P-loop containing nucleotide triphosphate hydrolases"/>
    <property type="match status" value="1"/>
</dbReference>
<keyword evidence="5" id="KW-1185">Reference proteome</keyword>
<dbReference type="PANTHER" id="PTHR23076:SF97">
    <property type="entry name" value="ATP-DEPENDENT ZINC METALLOPROTEASE YME1L1"/>
    <property type="match status" value="1"/>
</dbReference>
<dbReference type="PANTHER" id="PTHR23076">
    <property type="entry name" value="METALLOPROTEASE M41 FTSH"/>
    <property type="match status" value="1"/>
</dbReference>
<sequence>MSFRDLRPTEEAEIPESPEMPTVDKRSPIDAILEVAFGRALSPALERSLSGEAAHAIIVIVPTAAWVAPCKTFWERRFGNRWHILGRDGASRSEHKPTVGNQTVSKALAAGQSIVGIATSIDILPSTLAVGADHTFYLSSPSGDVLRQILEKHFGRPVATPVPAQVGAGLDIDDLAAAFRPRSTSRQIVARMERATKRRIGSESNDRLPLLQSAIEYGDARQFFLDLATDLKDGVPFSQLSRSVILYGESGTGKTTLAKLVAAHLNLPLLAFSVADLFARSDGALGGVVQATNAMFEMATSQSCVFLLDELDALPDRATISDRGRDWWLPVLTNFMLKQDLAFARSGSGHGHIVVFVACTNYIERIDAALMRPGRYERAIEVRRPNLAGTINILGHYLPEIEGGERAELGRLLEGSTGAELMMVARDARRIARREERVLRAEDVRAAAMSDEDIPPGRLRRICVHEAAHAIGILVLRCGTLRGIVVQTRDGAAGRTMSVHDDTDLPTKRDLEARVVATLCGRAAERLLLGDISVGSGLDKRSDIAIATKLVASLHASTGLGSKLTYTSDHNDVLRAVSRDKSLRRLVEADLVRLEKEAERLVRRNRDAILAIADALALARYLSGEAISAIFEHKSRPAS</sequence>
<feature type="compositionally biased region" description="Basic and acidic residues" evidence="2">
    <location>
        <begin position="1"/>
        <end position="10"/>
    </location>
</feature>
<dbReference type="CDD" id="cd19481">
    <property type="entry name" value="RecA-like_protease"/>
    <property type="match status" value="1"/>
</dbReference>
<proteinExistence type="predicted"/>
<dbReference type="SUPFAM" id="SSF52540">
    <property type="entry name" value="P-loop containing nucleoside triphosphate hydrolases"/>
    <property type="match status" value="1"/>
</dbReference>
<evidence type="ECO:0000256" key="1">
    <source>
        <dbReference type="SAM" id="Coils"/>
    </source>
</evidence>
<feature type="region of interest" description="Disordered" evidence="2">
    <location>
        <begin position="1"/>
        <end position="25"/>
    </location>
</feature>
<name>A0ABS9LG57_9BRAD</name>
<dbReference type="Gene3D" id="1.10.8.60">
    <property type="match status" value="1"/>
</dbReference>
<dbReference type="Pfam" id="PF00004">
    <property type="entry name" value="AAA"/>
    <property type="match status" value="1"/>
</dbReference>
<dbReference type="PROSITE" id="PS00675">
    <property type="entry name" value="SIGMA54_INTERACT_1"/>
    <property type="match status" value="1"/>
</dbReference>
<gene>
    <name evidence="4" type="ORF">L6637_02305</name>
</gene>